<feature type="compositionally biased region" description="Polar residues" evidence="11">
    <location>
        <begin position="699"/>
        <end position="708"/>
    </location>
</feature>
<keyword evidence="4" id="KW-0796">Tight junction</keyword>
<evidence type="ECO:0000256" key="9">
    <source>
        <dbReference type="ARBA" id="ARBA00023136"/>
    </source>
</evidence>
<dbReference type="PROSITE" id="PS50106">
    <property type="entry name" value="PDZ"/>
    <property type="match status" value="2"/>
</dbReference>
<keyword evidence="7" id="KW-0677">Repeat</keyword>
<comment type="subcellular location">
    <subcellularLocation>
        <location evidence="2">Cell junction</location>
        <location evidence="2">Tight junction</location>
    </subcellularLocation>
    <subcellularLocation>
        <location evidence="1">Endomembrane system</location>
    </subcellularLocation>
</comment>
<feature type="region of interest" description="Disordered" evidence="11">
    <location>
        <begin position="288"/>
        <end position="321"/>
    </location>
</feature>
<dbReference type="Gene3D" id="2.30.42.10">
    <property type="match status" value="3"/>
</dbReference>
<evidence type="ECO:0000256" key="11">
    <source>
        <dbReference type="SAM" id="MobiDB-lite"/>
    </source>
</evidence>
<evidence type="ECO:0000256" key="7">
    <source>
        <dbReference type="ARBA" id="ARBA00022737"/>
    </source>
</evidence>
<dbReference type="GO" id="GO:0005938">
    <property type="term" value="C:cell cortex"/>
    <property type="evidence" value="ECO:0007669"/>
    <property type="project" value="TreeGrafter"/>
</dbReference>
<feature type="compositionally biased region" description="Polar residues" evidence="11">
    <location>
        <begin position="624"/>
        <end position="636"/>
    </location>
</feature>
<dbReference type="PANTHER" id="PTHR16484">
    <property type="entry name" value="PARTITIONING DEFECTIVE 3 RELATED"/>
    <property type="match status" value="1"/>
</dbReference>
<comment type="similarity">
    <text evidence="3">Belongs to the PAR3 family.</text>
</comment>
<evidence type="ECO:0000256" key="4">
    <source>
        <dbReference type="ARBA" id="ARBA00022427"/>
    </source>
</evidence>
<dbReference type="AlphaFoldDB" id="A0A6P7LAH2"/>
<feature type="region of interest" description="Disordered" evidence="11">
    <location>
        <begin position="624"/>
        <end position="708"/>
    </location>
</feature>
<feature type="compositionally biased region" description="Basic and acidic residues" evidence="11">
    <location>
        <begin position="873"/>
        <end position="884"/>
    </location>
</feature>
<evidence type="ECO:0000256" key="10">
    <source>
        <dbReference type="ARBA" id="ARBA00023306"/>
    </source>
</evidence>
<organism evidence="13 14">
    <name type="scientific">Betta splendens</name>
    <name type="common">Siamese fighting fish</name>
    <dbReference type="NCBI Taxonomy" id="158456"/>
    <lineage>
        <taxon>Eukaryota</taxon>
        <taxon>Metazoa</taxon>
        <taxon>Chordata</taxon>
        <taxon>Craniata</taxon>
        <taxon>Vertebrata</taxon>
        <taxon>Euteleostomi</taxon>
        <taxon>Actinopterygii</taxon>
        <taxon>Neopterygii</taxon>
        <taxon>Teleostei</taxon>
        <taxon>Neoteleostei</taxon>
        <taxon>Acanthomorphata</taxon>
        <taxon>Anabantaria</taxon>
        <taxon>Anabantiformes</taxon>
        <taxon>Anabantoidei</taxon>
        <taxon>Osphronemidae</taxon>
        <taxon>Betta</taxon>
    </lineage>
</organism>
<dbReference type="CDD" id="cd06691">
    <property type="entry name" value="PDZ1_Par3-like"/>
    <property type="match status" value="1"/>
</dbReference>
<feature type="compositionally biased region" description="Basic and acidic residues" evidence="11">
    <location>
        <begin position="996"/>
        <end position="1006"/>
    </location>
</feature>
<dbReference type="Gene3D" id="3.10.20.90">
    <property type="entry name" value="Phosphatidylinositol 3-kinase Catalytic Subunit, Chain A, domain 1"/>
    <property type="match status" value="1"/>
</dbReference>
<dbReference type="CDD" id="cd23059">
    <property type="entry name" value="PDZ3_Par3-like"/>
    <property type="match status" value="1"/>
</dbReference>
<dbReference type="InterPro" id="IPR001478">
    <property type="entry name" value="PDZ"/>
</dbReference>
<name>A0A6P7LAH2_BETSP</name>
<keyword evidence="5" id="KW-0597">Phosphoprotein</keyword>
<evidence type="ECO:0000256" key="1">
    <source>
        <dbReference type="ARBA" id="ARBA00004308"/>
    </source>
</evidence>
<dbReference type="GO" id="GO:0035091">
    <property type="term" value="F:phosphatidylinositol binding"/>
    <property type="evidence" value="ECO:0007669"/>
    <property type="project" value="TreeGrafter"/>
</dbReference>
<accession>A0A6P7LAH2</accession>
<dbReference type="GO" id="GO:0005912">
    <property type="term" value="C:adherens junction"/>
    <property type="evidence" value="ECO:0007669"/>
    <property type="project" value="TreeGrafter"/>
</dbReference>
<dbReference type="GO" id="GO:0016324">
    <property type="term" value="C:apical plasma membrane"/>
    <property type="evidence" value="ECO:0007669"/>
    <property type="project" value="TreeGrafter"/>
</dbReference>
<feature type="compositionally biased region" description="Basic and acidic residues" evidence="11">
    <location>
        <begin position="1056"/>
        <end position="1067"/>
    </location>
</feature>
<dbReference type="GO" id="GO:0000226">
    <property type="term" value="P:microtubule cytoskeleton organization"/>
    <property type="evidence" value="ECO:0007669"/>
    <property type="project" value="TreeGrafter"/>
</dbReference>
<reference evidence="14" key="1">
    <citation type="submission" date="2025-08" db="UniProtKB">
        <authorList>
            <consortium name="RefSeq"/>
        </authorList>
    </citation>
    <scope>IDENTIFICATION</scope>
</reference>
<sequence length="1202" mass="131739">MKVTVTFGQTGVVVPCKQGWTVRDLIQQATQRYRKLLEQEGAFLVRTHHVEYCDGGILDPDDILSDLVEDKDKLMAVYEEQEAQQRGTAHTSLAPSPDLYQSELSVFQPIAGGEIEVNSSALKSNTPLLVRSSSDSALGLQLTETEASLNEGNTMMVADPAVERPAAVDRAQGKHTISGSLTRIVEILGEDSPLGIHVVPYCSSLSGRSLGLYIRGVEEASRSRREGLFQEDECIVKINNTELMDKTFSQAQEVFRQAMHSSVVRLEVVPPSNKERYEKSVIGQVLIDSAGPNHSPRSTKTKDPPPPIKAKPVFRPSENPATRLTEDAANLEAPGSVSKARSESPLLKKNTGLSGLVTTKRGGRRLRIDLRKGPEGLGFTVVTRDSSLHGPGPILVKNILPRGAAVKDGRLQSGDRILEVNGVDITGVGQEELVCMLRGTRQGESVFLVVLRQEDMFLPREMKEEAPRVPGFVCENGKEQLMFEIPLNDTGSAGLGVSLKGNKSRETGEDLGIFIKSIIHGGAAYKDGRLCINDQLVAVNGESLLGHSNHVAMETLRRSMSQEGNARGTIQLVVLRVLKDQHGLSPSRSLDDSSATMGLMNSVNNPPGLVSRANGLVHPAAVTNSLYSSDGTNGSYSHMDEEEEEEEELYGHEEFSSISQHSYLLERENSQTSRTAQPQASSQSQRQFQHVKASKSMDLGTTQNQQHTVADESNVGSLVGHSAVPSSPIELGPTLGLKKSSSLESLQTAMSEINRKNELLPFHRPRPNMVRGRGCNESFRAAIDKSYDGPAEDDDDDGSDLSSGRETPASSSSRQGVGDQMEEKGKKDKKKKAKAKKKEKSKVKGKEKKKVEEPEETEKKKKIGFGLLRFGKKKEEKKEAKEAKAALQRQKSGVLSDHEFERMKEERQRIEAVHPELRDHGSREPRGGGAAYPNVEDDDADPNYARIQSFRDRDVGPAPRPLSQSPPYSTVQRTPSPQGPSAFPGPGNYANGPGVHPDDDPLDRLYAKVNKPRAAGTTSPPAPVAPNDSCVDRIQLLRREYQQARREGMVPPYEELDPRRRGHDNDTHMMPGRGVDPRMAPRYEEVERQYASLPRRGPLDPADYPMQPWPGHYPAPTQAPQGYPHSPSYPNPKAPAAPSYSGYTPGQPYPRPADPRGVEPGYYLHPGSQQRGPLRQDVPPSPTPPLRGLRYDTMTRGTGGYR</sequence>
<proteinExistence type="inferred from homology"/>
<feature type="compositionally biased region" description="Basic and acidic residues" evidence="11">
    <location>
        <begin position="1075"/>
        <end position="1088"/>
    </location>
</feature>
<dbReference type="FunFam" id="2.30.42.10:FF:000011">
    <property type="entry name" value="partitioning defective 3 homolog isoform X1"/>
    <property type="match status" value="1"/>
</dbReference>
<dbReference type="InterPro" id="IPR052213">
    <property type="entry name" value="PAR3"/>
</dbReference>
<evidence type="ECO:0000313" key="14">
    <source>
        <dbReference type="RefSeq" id="XP_028991566.1"/>
    </source>
</evidence>
<dbReference type="InterPro" id="IPR021922">
    <property type="entry name" value="Par3/HAL_N"/>
</dbReference>
<feature type="compositionally biased region" description="Basic residues" evidence="11">
    <location>
        <begin position="827"/>
        <end position="848"/>
    </location>
</feature>
<dbReference type="Pfam" id="PF12053">
    <property type="entry name" value="Par3_HAL_N_term"/>
    <property type="match status" value="1"/>
</dbReference>
<feature type="compositionally biased region" description="Basic and acidic residues" evidence="11">
    <location>
        <begin position="1035"/>
        <end position="1048"/>
    </location>
</feature>
<keyword evidence="8" id="KW-0965">Cell junction</keyword>
<dbReference type="GO" id="GO:0005923">
    <property type="term" value="C:bicellular tight junction"/>
    <property type="evidence" value="ECO:0007669"/>
    <property type="project" value="UniProtKB-SubCell"/>
</dbReference>
<dbReference type="GO" id="GO:0008104">
    <property type="term" value="P:intracellular protein localization"/>
    <property type="evidence" value="ECO:0007669"/>
    <property type="project" value="TreeGrafter"/>
</dbReference>
<evidence type="ECO:0000256" key="3">
    <source>
        <dbReference type="ARBA" id="ARBA00005358"/>
    </source>
</evidence>
<feature type="region of interest" description="Disordered" evidence="11">
    <location>
        <begin position="781"/>
        <end position="1202"/>
    </location>
</feature>
<dbReference type="GeneID" id="114846730"/>
<dbReference type="GO" id="GO:0045197">
    <property type="term" value="P:establishment or maintenance of epithelial cell apical/basal polarity"/>
    <property type="evidence" value="ECO:0007669"/>
    <property type="project" value="TreeGrafter"/>
</dbReference>
<dbReference type="FunFam" id="3.10.20.90:FF:000017">
    <property type="entry name" value="partitioning defective 3 homolog isoform X2"/>
    <property type="match status" value="1"/>
</dbReference>
<evidence type="ECO:0000256" key="8">
    <source>
        <dbReference type="ARBA" id="ARBA00022949"/>
    </source>
</evidence>
<evidence type="ECO:0000259" key="12">
    <source>
        <dbReference type="PROSITE" id="PS50106"/>
    </source>
</evidence>
<gene>
    <name evidence="14" type="primary">LOC114846730</name>
</gene>
<dbReference type="SUPFAM" id="SSF50156">
    <property type="entry name" value="PDZ domain-like"/>
    <property type="match status" value="3"/>
</dbReference>
<dbReference type="Pfam" id="PF00595">
    <property type="entry name" value="PDZ"/>
    <property type="match status" value="2"/>
</dbReference>
<feature type="domain" description="PDZ" evidence="12">
    <location>
        <begin position="367"/>
        <end position="440"/>
    </location>
</feature>
<dbReference type="GO" id="GO:0051301">
    <property type="term" value="P:cell division"/>
    <property type="evidence" value="ECO:0007669"/>
    <property type="project" value="UniProtKB-KW"/>
</dbReference>
<evidence type="ECO:0000313" key="13">
    <source>
        <dbReference type="Proteomes" id="UP000515150"/>
    </source>
</evidence>
<dbReference type="GO" id="GO:0007155">
    <property type="term" value="P:cell adhesion"/>
    <property type="evidence" value="ECO:0007669"/>
    <property type="project" value="TreeGrafter"/>
</dbReference>
<dbReference type="SMART" id="SM00228">
    <property type="entry name" value="PDZ"/>
    <property type="match status" value="3"/>
</dbReference>
<dbReference type="Proteomes" id="UP000515150">
    <property type="component" value="Chromosome 21"/>
</dbReference>
<keyword evidence="13" id="KW-1185">Reference proteome</keyword>
<protein>
    <submittedName>
        <fullName evidence="14">LOW QUALITY PROTEIN: partitioning defective 3 homolog B-like</fullName>
    </submittedName>
</protein>
<dbReference type="InterPro" id="IPR036034">
    <property type="entry name" value="PDZ_sf"/>
</dbReference>
<keyword evidence="10" id="KW-0131">Cell cycle</keyword>
<feature type="compositionally biased region" description="Basic and acidic residues" evidence="11">
    <location>
        <begin position="896"/>
        <end position="926"/>
    </location>
</feature>
<dbReference type="FunFam" id="2.30.42.10:FF:000078">
    <property type="entry name" value="Partitioning defective 3 homolog B"/>
    <property type="match status" value="1"/>
</dbReference>
<dbReference type="CDD" id="cd23058">
    <property type="entry name" value="PDZ2_Par3-like"/>
    <property type="match status" value="1"/>
</dbReference>
<dbReference type="KEGG" id="bspl:114846730"/>
<evidence type="ECO:0000256" key="6">
    <source>
        <dbReference type="ARBA" id="ARBA00022618"/>
    </source>
</evidence>
<dbReference type="GO" id="GO:0051660">
    <property type="term" value="P:establishment of centrosome localization"/>
    <property type="evidence" value="ECO:0007669"/>
    <property type="project" value="TreeGrafter"/>
</dbReference>
<keyword evidence="9" id="KW-0472">Membrane</keyword>
<feature type="compositionally biased region" description="Polar residues" evidence="11">
    <location>
        <begin position="962"/>
        <end position="976"/>
    </location>
</feature>
<keyword evidence="6" id="KW-0132">Cell division</keyword>
<dbReference type="OrthoDB" id="6264899at2759"/>
<dbReference type="GO" id="GO:0012505">
    <property type="term" value="C:endomembrane system"/>
    <property type="evidence" value="ECO:0007669"/>
    <property type="project" value="UniProtKB-SubCell"/>
</dbReference>
<feature type="compositionally biased region" description="Low complexity" evidence="11">
    <location>
        <begin position="670"/>
        <end position="688"/>
    </location>
</feature>
<dbReference type="InParanoid" id="A0A6P7LAH2"/>
<feature type="domain" description="PDZ" evidence="12">
    <location>
        <begin position="484"/>
        <end position="559"/>
    </location>
</feature>
<evidence type="ECO:0000256" key="2">
    <source>
        <dbReference type="ARBA" id="ARBA00004435"/>
    </source>
</evidence>
<dbReference type="RefSeq" id="XP_028991566.1">
    <property type="nucleotide sequence ID" value="XM_029135733.3"/>
</dbReference>
<evidence type="ECO:0000256" key="5">
    <source>
        <dbReference type="ARBA" id="ARBA00022553"/>
    </source>
</evidence>
<dbReference type="GO" id="GO:0030010">
    <property type="term" value="P:establishment of cell polarity"/>
    <property type="evidence" value="ECO:0007669"/>
    <property type="project" value="TreeGrafter"/>
</dbReference>
<feature type="compositionally biased region" description="Acidic residues" evidence="11">
    <location>
        <begin position="790"/>
        <end position="799"/>
    </location>
</feature>
<dbReference type="PANTHER" id="PTHR16484:SF4">
    <property type="entry name" value="PARTITIONING DEFECTIVE 3 HOMOLOG B"/>
    <property type="match status" value="1"/>
</dbReference>